<gene>
    <name evidence="7" type="ORF">SAMEA2297795_02159</name>
    <name evidence="6" type="ORF">SAMEA2297796_01942</name>
</gene>
<comment type="similarity">
    <text evidence="1">Belongs to the acyl coenzyme A hydrolase family.</text>
</comment>
<evidence type="ECO:0000256" key="2">
    <source>
        <dbReference type="ARBA" id="ARBA00022801"/>
    </source>
</evidence>
<protein>
    <submittedName>
        <fullName evidence="7">Acyl-CoA hydrolase</fullName>
        <ecNumber evidence="7">3.1.2.-</ecNumber>
        <ecNumber evidence="7">3.1.2.20</ecNumber>
    </submittedName>
</protein>
<dbReference type="RefSeq" id="WP_069996122.1">
    <property type="nucleotide sequence ID" value="NZ_FMPG01000011.1"/>
</dbReference>
<evidence type="ECO:0000313" key="8">
    <source>
        <dbReference type="Proteomes" id="UP000095412"/>
    </source>
</evidence>
<keyword evidence="8" id="KW-1185">Reference proteome</keyword>
<dbReference type="Proteomes" id="UP000095412">
    <property type="component" value="Unassembled WGS sequence"/>
</dbReference>
<dbReference type="GO" id="GO:0005829">
    <property type="term" value="C:cytosol"/>
    <property type="evidence" value="ECO:0007669"/>
    <property type="project" value="TreeGrafter"/>
</dbReference>
<dbReference type="Proteomes" id="UP000095768">
    <property type="component" value="Unassembled WGS sequence"/>
</dbReference>
<dbReference type="Pfam" id="PF03061">
    <property type="entry name" value="4HBT"/>
    <property type="match status" value="1"/>
</dbReference>
<feature type="compositionally biased region" description="Polar residues" evidence="4">
    <location>
        <begin position="162"/>
        <end position="173"/>
    </location>
</feature>
<feature type="region of interest" description="Disordered" evidence="4">
    <location>
        <begin position="1"/>
        <end position="20"/>
    </location>
</feature>
<evidence type="ECO:0000313" key="7">
    <source>
        <dbReference type="EMBL" id="SCT28460.1"/>
    </source>
</evidence>
<dbReference type="Gene3D" id="3.10.129.10">
    <property type="entry name" value="Hotdog Thioesterase"/>
    <property type="match status" value="1"/>
</dbReference>
<dbReference type="GO" id="GO:0009062">
    <property type="term" value="P:fatty acid catabolic process"/>
    <property type="evidence" value="ECO:0007669"/>
    <property type="project" value="TreeGrafter"/>
</dbReference>
<evidence type="ECO:0000256" key="1">
    <source>
        <dbReference type="ARBA" id="ARBA00010458"/>
    </source>
</evidence>
<dbReference type="CDD" id="cd03442">
    <property type="entry name" value="BFIT_BACH"/>
    <property type="match status" value="1"/>
</dbReference>
<dbReference type="InterPro" id="IPR029069">
    <property type="entry name" value="HotDog_dom_sf"/>
</dbReference>
<accession>A0A1D4PC79</accession>
<dbReference type="PANTHER" id="PTHR11049">
    <property type="entry name" value="ACYL COENZYME A THIOESTER HYDROLASE"/>
    <property type="match status" value="1"/>
</dbReference>
<dbReference type="EC" id="3.1.2.-" evidence="7"/>
<feature type="domain" description="HotDog ACOT-type" evidence="5">
    <location>
        <begin position="10"/>
        <end position="122"/>
    </location>
</feature>
<dbReference type="InterPro" id="IPR040170">
    <property type="entry name" value="Cytosol_ACT"/>
</dbReference>
<dbReference type="OrthoDB" id="9791628at2"/>
<evidence type="ECO:0000259" key="5">
    <source>
        <dbReference type="PROSITE" id="PS51770"/>
    </source>
</evidence>
<evidence type="ECO:0000313" key="6">
    <source>
        <dbReference type="EMBL" id="SCT20462.1"/>
    </source>
</evidence>
<name>A0A1D4PC79_9STAP</name>
<evidence type="ECO:0000256" key="3">
    <source>
        <dbReference type="PROSITE-ProRule" id="PRU01106"/>
    </source>
</evidence>
<dbReference type="SUPFAM" id="SSF54637">
    <property type="entry name" value="Thioesterase/thiol ester dehydrase-isomerase"/>
    <property type="match status" value="1"/>
</dbReference>
<feature type="region of interest" description="Disordered" evidence="4">
    <location>
        <begin position="147"/>
        <end position="173"/>
    </location>
</feature>
<dbReference type="EC" id="3.1.2.20" evidence="7"/>
<reference evidence="6 8" key="2">
    <citation type="submission" date="2016-09" db="EMBL/GenBank/DDBJ databases">
        <authorList>
            <consortium name="Pathogen Informatics"/>
            <person name="Sun Q."/>
            <person name="Inoue M."/>
        </authorList>
    </citation>
    <scope>NUCLEOTIDE SEQUENCE [LARGE SCALE GENOMIC DNA]</scope>
    <source>
        <strain evidence="6 8">82C</strain>
    </source>
</reference>
<evidence type="ECO:0000313" key="9">
    <source>
        <dbReference type="Proteomes" id="UP000095768"/>
    </source>
</evidence>
<sequence>MGNVKRKSMSESRSVKERQVFPQDTNHLHTMFGGMLMANVDEISAITATKHSNSQVVTASTDSVDFLKPIKTGDIVSYEAMVTYAGKSSMEVCVQIIIEDVVKSERHLAALSFLTFVALDEEGKPQDVPEVYPETQTEMWFHDTAPARVKRRKERRQESKQTIEFLSNAQKIE</sequence>
<dbReference type="FunFam" id="3.10.129.10:FF:000027">
    <property type="entry name" value="Uncharacterized acyl-CoA thioester hydrolase"/>
    <property type="match status" value="1"/>
</dbReference>
<keyword evidence="2 3" id="KW-0378">Hydrolase</keyword>
<dbReference type="PROSITE" id="PS51770">
    <property type="entry name" value="HOTDOG_ACOT"/>
    <property type="match status" value="1"/>
</dbReference>
<dbReference type="EMBL" id="FMPI01000015">
    <property type="protein sequence ID" value="SCT20462.1"/>
    <property type="molecule type" value="Genomic_DNA"/>
</dbReference>
<organism evidence="7 9">
    <name type="scientific">Staphylococcus caeli</name>
    <dbReference type="NCBI Taxonomy" id="2201815"/>
    <lineage>
        <taxon>Bacteria</taxon>
        <taxon>Bacillati</taxon>
        <taxon>Bacillota</taxon>
        <taxon>Bacilli</taxon>
        <taxon>Bacillales</taxon>
        <taxon>Staphylococcaceae</taxon>
        <taxon>Staphylococcus</taxon>
    </lineage>
</organism>
<dbReference type="GO" id="GO:0052816">
    <property type="term" value="F:long-chain fatty acyl-CoA hydrolase activity"/>
    <property type="evidence" value="ECO:0007669"/>
    <property type="project" value="TreeGrafter"/>
</dbReference>
<dbReference type="EMBL" id="FMPG01000011">
    <property type="protein sequence ID" value="SCT28460.1"/>
    <property type="molecule type" value="Genomic_DNA"/>
</dbReference>
<feature type="compositionally biased region" description="Basic and acidic residues" evidence="4">
    <location>
        <begin position="8"/>
        <end position="19"/>
    </location>
</feature>
<dbReference type="InterPro" id="IPR033120">
    <property type="entry name" value="HOTDOG_ACOT"/>
</dbReference>
<dbReference type="AlphaFoldDB" id="A0A1D4PC79"/>
<reference evidence="7 9" key="1">
    <citation type="submission" date="2016-09" db="EMBL/GenBank/DDBJ databases">
        <authorList>
            <consortium name="Pathogen Informatics"/>
        </authorList>
    </citation>
    <scope>NUCLEOTIDE SEQUENCE [LARGE SCALE GENOMIC DNA]</scope>
    <source>
        <strain evidence="7 9">82B</strain>
    </source>
</reference>
<dbReference type="InterPro" id="IPR006683">
    <property type="entry name" value="Thioestr_dom"/>
</dbReference>
<proteinExistence type="inferred from homology"/>
<evidence type="ECO:0000256" key="4">
    <source>
        <dbReference type="SAM" id="MobiDB-lite"/>
    </source>
</evidence>
<dbReference type="GO" id="GO:0006637">
    <property type="term" value="P:acyl-CoA metabolic process"/>
    <property type="evidence" value="ECO:0007669"/>
    <property type="project" value="TreeGrafter"/>
</dbReference>
<dbReference type="PANTHER" id="PTHR11049:SF24">
    <property type="entry name" value="CYTOSOLIC ACYL COENZYME A THIOESTER HYDROLASE"/>
    <property type="match status" value="1"/>
</dbReference>